<name>A0A838BTR3_9HYPH</name>
<gene>
    <name evidence="1" type="ORF">H0S73_22780</name>
</gene>
<comment type="caution">
    <text evidence="1">The sequence shown here is derived from an EMBL/GenBank/DDBJ whole genome shotgun (WGS) entry which is preliminary data.</text>
</comment>
<dbReference type="EMBL" id="JACDXJ010000002">
    <property type="protein sequence ID" value="MBA1158927.1"/>
    <property type="molecule type" value="Genomic_DNA"/>
</dbReference>
<accession>A0A838BTR3</accession>
<organism evidence="1 2">
    <name type="scientific">Microvirga mediterraneensis</name>
    <dbReference type="NCBI Taxonomy" id="2754695"/>
    <lineage>
        <taxon>Bacteria</taxon>
        <taxon>Pseudomonadati</taxon>
        <taxon>Pseudomonadota</taxon>
        <taxon>Alphaproteobacteria</taxon>
        <taxon>Hyphomicrobiales</taxon>
        <taxon>Methylobacteriaceae</taxon>
        <taxon>Microvirga</taxon>
    </lineage>
</organism>
<keyword evidence="2" id="KW-1185">Reference proteome</keyword>
<sequence>MTVSHHAPDNLIGIGLYTPAEAARLVQVSSAKILRWLRGHEISGKHYDPLWEPQVDLGDQGIALGFRDLMEIRVASAFIERGLSAQKVRLAIQRARKIIGDERPLSTSRFRTDGRSVFLQIVTEEGETQLIDLFKNQYTFREVMERSLSNIEFGDDGAPARWWVLGKAKSIVIDPARSFGRPIEAETSVPAEVLAAAAEAEGSIEAAARGWDVPVRAVKRAVAFVDEMERRNAA</sequence>
<evidence type="ECO:0000313" key="2">
    <source>
        <dbReference type="Proteomes" id="UP000572984"/>
    </source>
</evidence>
<dbReference type="Proteomes" id="UP000572984">
    <property type="component" value="Unassembled WGS sequence"/>
</dbReference>
<reference evidence="1 2" key="1">
    <citation type="submission" date="2020-07" db="EMBL/GenBank/DDBJ databases">
        <title>Draft genome and description of Microvirga mediterraneensis Marseille-Q2068 sp. nov.</title>
        <authorList>
            <person name="Boxberger M."/>
        </authorList>
    </citation>
    <scope>NUCLEOTIDE SEQUENCE [LARGE SCALE GENOMIC DNA]</scope>
    <source>
        <strain evidence="1 2">Marseille-Q2068</strain>
    </source>
</reference>
<protein>
    <recommendedName>
        <fullName evidence="3">DUF433 domain-containing protein</fullName>
    </recommendedName>
</protein>
<evidence type="ECO:0000313" key="1">
    <source>
        <dbReference type="EMBL" id="MBA1158927.1"/>
    </source>
</evidence>
<proteinExistence type="predicted"/>
<evidence type="ECO:0008006" key="3">
    <source>
        <dbReference type="Google" id="ProtNLM"/>
    </source>
</evidence>
<dbReference type="AlphaFoldDB" id="A0A838BTR3"/>